<dbReference type="AlphaFoldDB" id="A0A819J512"/>
<feature type="compositionally biased region" description="Low complexity" evidence="1">
    <location>
        <begin position="415"/>
        <end position="527"/>
    </location>
</feature>
<feature type="region of interest" description="Disordered" evidence="1">
    <location>
        <begin position="1"/>
        <end position="78"/>
    </location>
</feature>
<name>A0A819J512_9BILA</name>
<evidence type="ECO:0000256" key="2">
    <source>
        <dbReference type="SAM" id="Phobius"/>
    </source>
</evidence>
<feature type="compositionally biased region" description="Low complexity" evidence="1">
    <location>
        <begin position="385"/>
        <end position="408"/>
    </location>
</feature>
<dbReference type="Proteomes" id="UP000663868">
    <property type="component" value="Unassembled WGS sequence"/>
</dbReference>
<feature type="transmembrane region" description="Helical" evidence="2">
    <location>
        <begin position="745"/>
        <end position="769"/>
    </location>
</feature>
<reference evidence="3" key="1">
    <citation type="submission" date="2021-02" db="EMBL/GenBank/DDBJ databases">
        <authorList>
            <person name="Nowell W R."/>
        </authorList>
    </citation>
    <scope>NUCLEOTIDE SEQUENCE</scope>
</reference>
<keyword evidence="2" id="KW-1133">Transmembrane helix</keyword>
<evidence type="ECO:0000313" key="3">
    <source>
        <dbReference type="EMBL" id="CAF3926948.1"/>
    </source>
</evidence>
<comment type="caution">
    <text evidence="3">The sequence shown here is derived from an EMBL/GenBank/DDBJ whole genome shotgun (WGS) entry which is preliminary data.</text>
</comment>
<protein>
    <submittedName>
        <fullName evidence="3">Uncharacterized protein</fullName>
    </submittedName>
</protein>
<feature type="transmembrane region" description="Helical" evidence="2">
    <location>
        <begin position="330"/>
        <end position="354"/>
    </location>
</feature>
<feature type="compositionally biased region" description="Low complexity" evidence="1">
    <location>
        <begin position="717"/>
        <end position="738"/>
    </location>
</feature>
<feature type="compositionally biased region" description="Low complexity" evidence="1">
    <location>
        <begin position="1"/>
        <end position="76"/>
    </location>
</feature>
<organism evidence="3 4">
    <name type="scientific">Adineta steineri</name>
    <dbReference type="NCBI Taxonomy" id="433720"/>
    <lineage>
        <taxon>Eukaryota</taxon>
        <taxon>Metazoa</taxon>
        <taxon>Spiralia</taxon>
        <taxon>Gnathifera</taxon>
        <taxon>Rotifera</taxon>
        <taxon>Eurotatoria</taxon>
        <taxon>Bdelloidea</taxon>
        <taxon>Adinetida</taxon>
        <taxon>Adinetidae</taxon>
        <taxon>Adineta</taxon>
    </lineage>
</organism>
<proteinExistence type="predicted"/>
<keyword evidence="2" id="KW-0472">Membrane</keyword>
<accession>A0A819J512</accession>
<gene>
    <name evidence="3" type="ORF">KXQ929_LOCUS24235</name>
</gene>
<keyword evidence="2" id="KW-0812">Transmembrane</keyword>
<dbReference type="EMBL" id="CAJOBB010001992">
    <property type="protein sequence ID" value="CAF3926948.1"/>
    <property type="molecule type" value="Genomic_DNA"/>
</dbReference>
<sequence>ESTSTTTGDSSTTSTESTSTTTGDSSTTSTESTSTTTGDSSTTSGTITTRTSDTTTLTIDTSTTTTTPGTSTTSTSLPDPITVDVCDFSNKSCLISGDEYVTVTDGRQFAEAIDGDISEPPKGPVSSAASVLEPAVNNEPCYIPYNMSIFLTNASANWDMYFCYKDQCLSANSNKVNCSLGTYGLIPFAPNETNTNKTITMSVNDNSRYRAQTNAESLRYYYYISNSNDTLGWNKIIEVYINNETRPIATVTTANMTTNSWQNSTVNIDPSTNVHNISFTFKVVNISATGTSSNEPIYFALDNIQLVSSNDPYLPGNDTTVPSNKSNTPLILGLSLGLGLPLILVTIAFIVYYVRNRNRRKPYRKNSTVSDKAEESSTSNEPELSTTTDTSATPTTATDTSATTAAPDNTSEKLATAIDTSATTAAPDSTSATTAAPDNTSETITTATDTSVTITTPTNTNVTTPAKTSATTPTNTDATTPANTSVTITTAINTSGTTPTPTNISTTTPTNTSATTAATTHTTTTTSSPNLITLNVCDFSNISCIVSGGENVDITDGRKFAEDINRDITQPPKGPVSSAASVCTYGLVHFAPNETNKTITMSVKQNARYLAQVDVQSLHYYYYISNSNDTLGWNKTIEVYINNETRPIDTVTTANMTTNSWQNSVVNIDPSTNVHNVSFKFKVVNINSTKTPSNESIYFALDIIKLVSSNGSYAPENNTNGSTPTMPSTTTSAVSSPSNEPDIPLILGLTLGLGLPLILVTIAFIAYYVRVHTRDKPYRKDSTEFDIPRIYSTDRYDGDNQILTTIF</sequence>
<feature type="non-terminal residue" evidence="3">
    <location>
        <position position="807"/>
    </location>
</feature>
<evidence type="ECO:0000313" key="4">
    <source>
        <dbReference type="Proteomes" id="UP000663868"/>
    </source>
</evidence>
<feature type="region of interest" description="Disordered" evidence="1">
    <location>
        <begin position="715"/>
        <end position="738"/>
    </location>
</feature>
<feature type="region of interest" description="Disordered" evidence="1">
    <location>
        <begin position="362"/>
        <end position="527"/>
    </location>
</feature>
<evidence type="ECO:0000256" key="1">
    <source>
        <dbReference type="SAM" id="MobiDB-lite"/>
    </source>
</evidence>